<sequence length="249" mass="26798">MRPVTLELDGFGSFRERCTVDFTDAEFFALVGPTGAGKSTVVDAIVFALYGSVPRWDNRRAVEWALAPTAGRGVVSLVFDVGPQRWTATRELRRSAQGKVSVKNARLERALPSGSTEVVAADSEVNAAVEKLLGLSYDHFVRCVILPQGDFARFLHSSPKERQDTLVDLLGIRVYREVAERARAEAAAQRQRADFAAQRLAGYADATPAATAAAEARIAAVAALERSVAERVPALVEGTRAVADADAEV</sequence>
<feature type="coiled-coil region" evidence="4">
    <location>
        <begin position="172"/>
        <end position="199"/>
    </location>
</feature>
<dbReference type="InterPro" id="IPR027417">
    <property type="entry name" value="P-loop_NTPase"/>
</dbReference>
<dbReference type="PANTHER" id="PTHR32114">
    <property type="entry name" value="ABC TRANSPORTER ABCH.3"/>
    <property type="match status" value="1"/>
</dbReference>
<dbReference type="InterPro" id="IPR038729">
    <property type="entry name" value="Rad50/SbcC_AAA"/>
</dbReference>
<dbReference type="AlphaFoldDB" id="A0A6J4IHR8"/>
<dbReference type="SUPFAM" id="SSF52540">
    <property type="entry name" value="P-loop containing nucleoside triphosphate hydrolases"/>
    <property type="match status" value="1"/>
</dbReference>
<reference evidence="6" key="1">
    <citation type="submission" date="2020-02" db="EMBL/GenBank/DDBJ databases">
        <authorList>
            <person name="Meier V. D."/>
        </authorList>
    </citation>
    <scope>NUCLEOTIDE SEQUENCE</scope>
    <source>
        <strain evidence="6">AVDCRST_MAG41</strain>
    </source>
</reference>
<evidence type="ECO:0000256" key="2">
    <source>
        <dbReference type="ARBA" id="ARBA00011322"/>
    </source>
</evidence>
<feature type="domain" description="Rad50/SbcC-type AAA" evidence="5">
    <location>
        <begin position="6"/>
        <end position="173"/>
    </location>
</feature>
<dbReference type="GO" id="GO:0006302">
    <property type="term" value="P:double-strand break repair"/>
    <property type="evidence" value="ECO:0007669"/>
    <property type="project" value="InterPro"/>
</dbReference>
<feature type="non-terminal residue" evidence="6">
    <location>
        <position position="249"/>
    </location>
</feature>
<keyword evidence="4" id="KW-0175">Coiled coil</keyword>
<proteinExistence type="inferred from homology"/>
<evidence type="ECO:0000259" key="5">
    <source>
        <dbReference type="Pfam" id="PF13476"/>
    </source>
</evidence>
<gene>
    <name evidence="6" type="ORF">AVDCRST_MAG41-1892</name>
</gene>
<protein>
    <recommendedName>
        <fullName evidence="3">Nuclease SbcCD subunit C</fullName>
    </recommendedName>
</protein>
<evidence type="ECO:0000256" key="1">
    <source>
        <dbReference type="ARBA" id="ARBA00006930"/>
    </source>
</evidence>
<dbReference type="GO" id="GO:0016887">
    <property type="term" value="F:ATP hydrolysis activity"/>
    <property type="evidence" value="ECO:0007669"/>
    <property type="project" value="InterPro"/>
</dbReference>
<comment type="similarity">
    <text evidence="1">Belongs to the SMC family. SbcC subfamily.</text>
</comment>
<dbReference type="Gene3D" id="3.40.50.300">
    <property type="entry name" value="P-loop containing nucleotide triphosphate hydrolases"/>
    <property type="match status" value="1"/>
</dbReference>
<comment type="subunit">
    <text evidence="2">Heterodimer of SbcC and SbcD.</text>
</comment>
<dbReference type="EMBL" id="CADCTP010000176">
    <property type="protein sequence ID" value="CAA9251052.1"/>
    <property type="molecule type" value="Genomic_DNA"/>
</dbReference>
<evidence type="ECO:0000256" key="3">
    <source>
        <dbReference type="ARBA" id="ARBA00013368"/>
    </source>
</evidence>
<dbReference type="PANTHER" id="PTHR32114:SF2">
    <property type="entry name" value="ABC TRANSPORTER ABCH.3"/>
    <property type="match status" value="1"/>
</dbReference>
<name>A0A6J4IHR8_9ACTN</name>
<organism evidence="6">
    <name type="scientific">uncultured Mycobacteriales bacterium</name>
    <dbReference type="NCBI Taxonomy" id="581187"/>
    <lineage>
        <taxon>Bacteria</taxon>
        <taxon>Bacillati</taxon>
        <taxon>Actinomycetota</taxon>
        <taxon>Actinomycetes</taxon>
        <taxon>Mycobacteriales</taxon>
        <taxon>environmental samples</taxon>
    </lineage>
</organism>
<accession>A0A6J4IHR8</accession>
<evidence type="ECO:0000313" key="6">
    <source>
        <dbReference type="EMBL" id="CAA9251052.1"/>
    </source>
</evidence>
<evidence type="ECO:0000256" key="4">
    <source>
        <dbReference type="SAM" id="Coils"/>
    </source>
</evidence>
<dbReference type="Pfam" id="PF13476">
    <property type="entry name" value="AAA_23"/>
    <property type="match status" value="1"/>
</dbReference>